<proteinExistence type="predicted"/>
<evidence type="ECO:0000256" key="1">
    <source>
        <dbReference type="SAM" id="MobiDB-lite"/>
    </source>
</evidence>
<evidence type="ECO:0000313" key="3">
    <source>
        <dbReference type="EMBL" id="KAJ5087943.1"/>
    </source>
</evidence>
<evidence type="ECO:0000313" key="4">
    <source>
        <dbReference type="Proteomes" id="UP001149165"/>
    </source>
</evidence>
<comment type="caution">
    <text evidence="3">The sequence shown here is derived from an EMBL/GenBank/DDBJ whole genome shotgun (WGS) entry which is preliminary data.</text>
</comment>
<dbReference type="OrthoDB" id="5392716at2759"/>
<dbReference type="Pfam" id="PF14420">
    <property type="entry name" value="Clr5"/>
    <property type="match status" value="1"/>
</dbReference>
<protein>
    <recommendedName>
        <fullName evidence="2">Clr5 domain-containing protein</fullName>
    </recommendedName>
</protein>
<sequence length="216" mass="25113">MPRPRIDLEPYKDEIVELFPNASHKEIIDHLQKKYDIVISRTTLKDRLRAWELLRPSPNIQSKIRDRVKELLPLFGTKDILKILADEGTPSSSRTLERIRRRLGVSLRLTPEERKNQLNIDAILQAKAAIGELEIVNRQNVYYHLRRKGLYYTEAQVRLICKALRPAGQRQLQPTLKRRRKSKEVPEESNNAGMEEGESQLNMELQMALPNFNANA</sequence>
<feature type="region of interest" description="Disordered" evidence="1">
    <location>
        <begin position="171"/>
        <end position="197"/>
    </location>
</feature>
<dbReference type="EMBL" id="JAPQKH010000007">
    <property type="protein sequence ID" value="KAJ5087943.1"/>
    <property type="molecule type" value="Genomic_DNA"/>
</dbReference>
<gene>
    <name evidence="3" type="ORF">N7456_011559</name>
</gene>
<feature type="domain" description="Clr5" evidence="2">
    <location>
        <begin position="6"/>
        <end position="53"/>
    </location>
</feature>
<dbReference type="AlphaFoldDB" id="A0A9W9JZY8"/>
<name>A0A9W9JZY8_9EURO</name>
<dbReference type="Proteomes" id="UP001149165">
    <property type="component" value="Unassembled WGS sequence"/>
</dbReference>
<reference evidence="3" key="2">
    <citation type="journal article" date="2023" name="IMA Fungus">
        <title>Comparative genomic study of the Penicillium genus elucidates a diverse pangenome and 15 lateral gene transfer events.</title>
        <authorList>
            <person name="Petersen C."/>
            <person name="Sorensen T."/>
            <person name="Nielsen M.R."/>
            <person name="Sondergaard T.E."/>
            <person name="Sorensen J.L."/>
            <person name="Fitzpatrick D.A."/>
            <person name="Frisvad J.C."/>
            <person name="Nielsen K.L."/>
        </authorList>
    </citation>
    <scope>NUCLEOTIDE SEQUENCE</scope>
    <source>
        <strain evidence="3">IBT 30069</strain>
    </source>
</reference>
<accession>A0A9W9JZY8</accession>
<reference evidence="3" key="1">
    <citation type="submission" date="2022-11" db="EMBL/GenBank/DDBJ databases">
        <authorList>
            <person name="Petersen C."/>
        </authorList>
    </citation>
    <scope>NUCLEOTIDE SEQUENCE</scope>
    <source>
        <strain evidence="3">IBT 30069</strain>
    </source>
</reference>
<evidence type="ECO:0000259" key="2">
    <source>
        <dbReference type="Pfam" id="PF14420"/>
    </source>
</evidence>
<dbReference type="InterPro" id="IPR025676">
    <property type="entry name" value="Clr5_dom"/>
</dbReference>
<keyword evidence="4" id="KW-1185">Reference proteome</keyword>
<organism evidence="3 4">
    <name type="scientific">Penicillium angulare</name>
    <dbReference type="NCBI Taxonomy" id="116970"/>
    <lineage>
        <taxon>Eukaryota</taxon>
        <taxon>Fungi</taxon>
        <taxon>Dikarya</taxon>
        <taxon>Ascomycota</taxon>
        <taxon>Pezizomycotina</taxon>
        <taxon>Eurotiomycetes</taxon>
        <taxon>Eurotiomycetidae</taxon>
        <taxon>Eurotiales</taxon>
        <taxon>Aspergillaceae</taxon>
        <taxon>Penicillium</taxon>
    </lineage>
</organism>